<dbReference type="Gene3D" id="2.60.120.290">
    <property type="entry name" value="Spermadhesin, CUB domain"/>
    <property type="match status" value="2"/>
</dbReference>
<dbReference type="Pfam" id="PF26080">
    <property type="entry name" value="CUB_animal"/>
    <property type="match status" value="1"/>
</dbReference>
<dbReference type="PROSITE" id="PS01180">
    <property type="entry name" value="CUB"/>
    <property type="match status" value="1"/>
</dbReference>
<evidence type="ECO:0000256" key="1">
    <source>
        <dbReference type="ARBA" id="ARBA00023157"/>
    </source>
</evidence>
<gene>
    <name evidence="4" type="primary">AVEN_191103_1</name>
    <name evidence="4" type="ORF">NPIL_407691</name>
</gene>
<protein>
    <submittedName>
        <fullName evidence="4">CUB domain-containing protein</fullName>
    </submittedName>
</protein>
<comment type="caution">
    <text evidence="4">The sequence shown here is derived from an EMBL/GenBank/DDBJ whole genome shotgun (WGS) entry which is preliminary data.</text>
</comment>
<dbReference type="InterPro" id="IPR058698">
    <property type="entry name" value="CUB_metazoa"/>
</dbReference>
<comment type="caution">
    <text evidence="2">Lacks conserved residue(s) required for the propagation of feature annotation.</text>
</comment>
<keyword evidence="5" id="KW-1185">Reference proteome</keyword>
<name>A0A8X6PF51_NEPPI</name>
<sequence>MLWVRSALHMLIRRWPKPSTAFSRERSTLDIKFACTFEGQRYLYVRNVEKSWFRRNLYEKEMGLSLRILLAIAILVLIGSHCNGQRPPGIGSIFDFVRPTNSACTGDTGDKGNCLTSRDCAERGGHSIGVCANGLAQCCYFKFTCGGVTSRNETVFVNPSYPQGENGTDTCQVTVEKQPNVCQLRLDFEEFSLAQPDILGLCTKDSFMVRTTVGERLPILCGENRGQHLYIDMGRGSGNPVVLSVVSNGDRMTRKWKIKISMVECNSMDMAPPGCLQYYRSPSETVRSFNFGNQIDTRVRYLSNLRYTVCLRVEENFCSIKWETEKADSFSWGLPENAGASGSACNDDDFITIDQGSLDGYGAGEDRFCGSSLLDRNTVISRSKPFLLKVRSNSNARENAEASQSGFSLRYIQLPCMI</sequence>
<dbReference type="PANTHER" id="PTHR33236">
    <property type="entry name" value="INTRAFLAGELLAR TRANSPORT PROTEIN 122 FAMILY PROTEIN-RELATED"/>
    <property type="match status" value="1"/>
</dbReference>
<evidence type="ECO:0000259" key="3">
    <source>
        <dbReference type="PROSITE" id="PS01180"/>
    </source>
</evidence>
<organism evidence="4 5">
    <name type="scientific">Nephila pilipes</name>
    <name type="common">Giant wood spider</name>
    <name type="synonym">Nephila maculata</name>
    <dbReference type="NCBI Taxonomy" id="299642"/>
    <lineage>
        <taxon>Eukaryota</taxon>
        <taxon>Metazoa</taxon>
        <taxon>Ecdysozoa</taxon>
        <taxon>Arthropoda</taxon>
        <taxon>Chelicerata</taxon>
        <taxon>Arachnida</taxon>
        <taxon>Araneae</taxon>
        <taxon>Araneomorphae</taxon>
        <taxon>Entelegynae</taxon>
        <taxon>Araneoidea</taxon>
        <taxon>Nephilidae</taxon>
        <taxon>Nephila</taxon>
    </lineage>
</organism>
<evidence type="ECO:0000256" key="2">
    <source>
        <dbReference type="PROSITE-ProRule" id="PRU00059"/>
    </source>
</evidence>
<reference evidence="4" key="1">
    <citation type="submission" date="2020-08" db="EMBL/GenBank/DDBJ databases">
        <title>Multicomponent nature underlies the extraordinary mechanical properties of spider dragline silk.</title>
        <authorList>
            <person name="Kono N."/>
            <person name="Nakamura H."/>
            <person name="Mori M."/>
            <person name="Yoshida Y."/>
            <person name="Ohtoshi R."/>
            <person name="Malay A.D."/>
            <person name="Moran D.A.P."/>
            <person name="Tomita M."/>
            <person name="Numata K."/>
            <person name="Arakawa K."/>
        </authorList>
    </citation>
    <scope>NUCLEOTIDE SEQUENCE</scope>
</reference>
<proteinExistence type="predicted"/>
<dbReference type="InterPro" id="IPR035914">
    <property type="entry name" value="Sperma_CUB_dom_sf"/>
</dbReference>
<dbReference type="PANTHER" id="PTHR33236:SF5">
    <property type="entry name" value="CUB DOMAIN-CONTAINING PROTEIN"/>
    <property type="match status" value="1"/>
</dbReference>
<dbReference type="Proteomes" id="UP000887013">
    <property type="component" value="Unassembled WGS sequence"/>
</dbReference>
<keyword evidence="1" id="KW-1015">Disulfide bond</keyword>
<dbReference type="InterPro" id="IPR000859">
    <property type="entry name" value="CUB_dom"/>
</dbReference>
<dbReference type="SUPFAM" id="SSF49854">
    <property type="entry name" value="Spermadhesin, CUB domain"/>
    <property type="match status" value="1"/>
</dbReference>
<evidence type="ECO:0000313" key="4">
    <source>
        <dbReference type="EMBL" id="GFT61689.1"/>
    </source>
</evidence>
<dbReference type="EMBL" id="BMAW01067850">
    <property type="protein sequence ID" value="GFT61689.1"/>
    <property type="molecule type" value="Genomic_DNA"/>
</dbReference>
<accession>A0A8X6PF51</accession>
<dbReference type="AlphaFoldDB" id="A0A8X6PF51"/>
<feature type="domain" description="CUB" evidence="3">
    <location>
        <begin position="145"/>
        <end position="263"/>
    </location>
</feature>
<evidence type="ECO:0000313" key="5">
    <source>
        <dbReference type="Proteomes" id="UP000887013"/>
    </source>
</evidence>
<dbReference type="OrthoDB" id="2105077at2759"/>